<accession>Q1V201</accession>
<dbReference type="Proteomes" id="UP000005306">
    <property type="component" value="Unassembled WGS sequence"/>
</dbReference>
<comment type="cofactor">
    <cofactor evidence="2">
        <name>Mg(2+)</name>
        <dbReference type="ChEBI" id="CHEBI:18420"/>
    </cofactor>
</comment>
<comment type="similarity">
    <text evidence="2">Belongs to the 5-formyltetrahydrofolate cyclo-ligase family.</text>
</comment>
<dbReference type="EC" id="6.3.3.2" evidence="2"/>
<dbReference type="InterPro" id="IPR002698">
    <property type="entry name" value="FTHF_cligase"/>
</dbReference>
<dbReference type="GO" id="GO:0046872">
    <property type="term" value="F:metal ion binding"/>
    <property type="evidence" value="ECO:0007669"/>
    <property type="project" value="UniProtKB-KW"/>
</dbReference>
<dbReference type="AlphaFoldDB" id="Q1V201"/>
<keyword evidence="3" id="KW-0436">Ligase</keyword>
<dbReference type="EMBL" id="AAPV01000001">
    <property type="protein sequence ID" value="EAS84727.1"/>
    <property type="molecule type" value="Genomic_DNA"/>
</dbReference>
<keyword evidence="2" id="KW-0479">Metal-binding</keyword>
<dbReference type="InterPro" id="IPR024185">
    <property type="entry name" value="FTHF_cligase-like_sf"/>
</dbReference>
<sequence>MLKSELRKKILKIRKKFNTKNIQLNFKQIVKILKKEKITNQIMIGGYYPVNFEIDDLTLLRKFKKNKFNISLPIIKKNFQMDFYSWSFSEPLKINKYGIPEPEAKNIVYPDVLLIPLVAFDKNLNRLGYGGGYYDRLIEKLSKKKNIIKIGLAFSIQEIDKVPTNMYDKKLDYIVTNKNIIK</sequence>
<evidence type="ECO:0000313" key="4">
    <source>
        <dbReference type="Proteomes" id="UP000005306"/>
    </source>
</evidence>
<protein>
    <recommendedName>
        <fullName evidence="2">5-formyltetrahydrofolate cyclo-ligase</fullName>
        <ecNumber evidence="2">6.3.3.2</ecNumber>
    </recommendedName>
</protein>
<dbReference type="GO" id="GO:0030272">
    <property type="term" value="F:5-formyltetrahydrofolate cyclo-ligase activity"/>
    <property type="evidence" value="ECO:0007669"/>
    <property type="project" value="UniProtKB-EC"/>
</dbReference>
<dbReference type="InterPro" id="IPR037171">
    <property type="entry name" value="NagB/RpiA_transferase-like"/>
</dbReference>
<dbReference type="PIRSF" id="PIRSF006806">
    <property type="entry name" value="FTHF_cligase"/>
    <property type="match status" value="1"/>
</dbReference>
<dbReference type="PANTHER" id="PTHR23407:SF11">
    <property type="entry name" value="CHROMOSOME UNDETERMINED SCAFFOLD_24, WHOLE GENOME SHOTGUN SEQUENCE"/>
    <property type="match status" value="1"/>
</dbReference>
<evidence type="ECO:0000256" key="2">
    <source>
        <dbReference type="RuleBase" id="RU361279"/>
    </source>
</evidence>
<dbReference type="SUPFAM" id="SSF100950">
    <property type="entry name" value="NagB/RpiA/CoA transferase-like"/>
    <property type="match status" value="1"/>
</dbReference>
<reference evidence="3 4" key="1">
    <citation type="submission" date="2006-04" db="EMBL/GenBank/DDBJ databases">
        <authorList>
            <person name="Giovannoni S.J."/>
            <person name="Cho J.-C."/>
            <person name="Ferriera S."/>
            <person name="Johnson J."/>
            <person name="Kravitz S."/>
            <person name="Halpern A."/>
            <person name="Remington K."/>
            <person name="Beeson K."/>
            <person name="Tran B."/>
            <person name="Rogers Y.-H."/>
            <person name="Friedman R."/>
            <person name="Venter J.C."/>
        </authorList>
    </citation>
    <scope>NUCLEOTIDE SEQUENCE [LARGE SCALE GENOMIC DNA]</scope>
    <source>
        <strain evidence="3 4">HTCC1002</strain>
    </source>
</reference>
<keyword evidence="2" id="KW-0460">Magnesium</keyword>
<dbReference type="Pfam" id="PF01812">
    <property type="entry name" value="5-FTHF_cyc-lig"/>
    <property type="match status" value="1"/>
</dbReference>
<dbReference type="GO" id="GO:0005524">
    <property type="term" value="F:ATP binding"/>
    <property type="evidence" value="ECO:0007669"/>
    <property type="project" value="UniProtKB-KW"/>
</dbReference>
<comment type="catalytic activity">
    <reaction evidence="2">
        <text>(6S)-5-formyl-5,6,7,8-tetrahydrofolate + ATP = (6R)-5,10-methenyltetrahydrofolate + ADP + phosphate</text>
        <dbReference type="Rhea" id="RHEA:10488"/>
        <dbReference type="ChEBI" id="CHEBI:30616"/>
        <dbReference type="ChEBI" id="CHEBI:43474"/>
        <dbReference type="ChEBI" id="CHEBI:57455"/>
        <dbReference type="ChEBI" id="CHEBI:57457"/>
        <dbReference type="ChEBI" id="CHEBI:456216"/>
        <dbReference type="EC" id="6.3.3.2"/>
    </reaction>
</comment>
<dbReference type="RefSeq" id="WP_006997314.1">
    <property type="nucleotide sequence ID" value="NZ_CH724130.1"/>
</dbReference>
<dbReference type="GeneID" id="66295095"/>
<dbReference type="GO" id="GO:0009396">
    <property type="term" value="P:folic acid-containing compound biosynthetic process"/>
    <property type="evidence" value="ECO:0007669"/>
    <property type="project" value="TreeGrafter"/>
</dbReference>
<comment type="caution">
    <text evidence="3">The sequence shown here is derived from an EMBL/GenBank/DDBJ whole genome shotgun (WGS) entry which is preliminary data.</text>
</comment>
<keyword evidence="1 2" id="KW-0067">ATP-binding</keyword>
<gene>
    <name evidence="3" type="ORF">PU1002_03381</name>
</gene>
<dbReference type="HOGENOM" id="CLU_066245_0_1_5"/>
<evidence type="ECO:0000313" key="3">
    <source>
        <dbReference type="EMBL" id="EAS84727.1"/>
    </source>
</evidence>
<keyword evidence="1 2" id="KW-0547">Nucleotide-binding</keyword>
<dbReference type="PANTHER" id="PTHR23407">
    <property type="entry name" value="ATPASE INHIBITOR/5-FORMYLTETRAHYDROFOLATE CYCLO-LIGASE"/>
    <property type="match status" value="1"/>
</dbReference>
<feature type="binding site" evidence="1">
    <location>
        <position position="53"/>
    </location>
    <ligand>
        <name>substrate</name>
    </ligand>
</feature>
<organism evidence="3 4">
    <name type="scientific">Pelagibacter ubique (strain HTCC1002)</name>
    <dbReference type="NCBI Taxonomy" id="314261"/>
    <lineage>
        <taxon>Bacteria</taxon>
        <taxon>Pseudomonadati</taxon>
        <taxon>Pseudomonadota</taxon>
        <taxon>Alphaproteobacteria</taxon>
        <taxon>Candidatus Pelagibacterales</taxon>
        <taxon>Candidatus Pelagibacteraceae</taxon>
        <taxon>Candidatus Pelagibacter</taxon>
    </lineage>
</organism>
<dbReference type="Gene3D" id="3.40.50.10420">
    <property type="entry name" value="NagB/RpiA/CoA transferase-like"/>
    <property type="match status" value="1"/>
</dbReference>
<evidence type="ECO:0000256" key="1">
    <source>
        <dbReference type="PIRSR" id="PIRSR006806-1"/>
    </source>
</evidence>
<feature type="binding site" evidence="1">
    <location>
        <begin position="126"/>
        <end position="134"/>
    </location>
    <ligand>
        <name>ATP</name>
        <dbReference type="ChEBI" id="CHEBI:30616"/>
    </ligand>
</feature>
<feature type="binding site" evidence="1">
    <location>
        <begin position="3"/>
        <end position="7"/>
    </location>
    <ligand>
        <name>ATP</name>
        <dbReference type="ChEBI" id="CHEBI:30616"/>
    </ligand>
</feature>
<proteinExistence type="inferred from homology"/>
<dbReference type="GO" id="GO:0035999">
    <property type="term" value="P:tetrahydrofolate interconversion"/>
    <property type="evidence" value="ECO:0007669"/>
    <property type="project" value="TreeGrafter"/>
</dbReference>
<name>Q1V201_PELU1</name>
<dbReference type="NCBIfam" id="TIGR02727">
    <property type="entry name" value="MTHFS_bact"/>
    <property type="match status" value="1"/>
</dbReference>